<evidence type="ECO:0000313" key="1">
    <source>
        <dbReference type="EMBL" id="VDM00621.1"/>
    </source>
</evidence>
<accession>A0A183TCN9</accession>
<reference evidence="3" key="1">
    <citation type="submission" date="2016-06" db="UniProtKB">
        <authorList>
            <consortium name="WormBaseParasite"/>
        </authorList>
    </citation>
    <scope>IDENTIFICATION</scope>
</reference>
<sequence length="69" mass="7700">MLAVGAYADTTTTSLPSTTATVTTGVKEGTTAGILKHASGNYKQQSYYKPQRYYKQQSYYKPQGYQRSY</sequence>
<organism evidence="3">
    <name type="scientific">Schistocephalus solidus</name>
    <name type="common">Tapeworm</name>
    <dbReference type="NCBI Taxonomy" id="70667"/>
    <lineage>
        <taxon>Eukaryota</taxon>
        <taxon>Metazoa</taxon>
        <taxon>Spiralia</taxon>
        <taxon>Lophotrochozoa</taxon>
        <taxon>Platyhelminthes</taxon>
        <taxon>Cestoda</taxon>
        <taxon>Eucestoda</taxon>
        <taxon>Diphyllobothriidea</taxon>
        <taxon>Diphyllobothriidae</taxon>
        <taxon>Schistocephalus</taxon>
    </lineage>
</organism>
<proteinExistence type="predicted"/>
<dbReference type="Proteomes" id="UP000275846">
    <property type="component" value="Unassembled WGS sequence"/>
</dbReference>
<evidence type="ECO:0000313" key="3">
    <source>
        <dbReference type="WBParaSite" id="SSLN_0001477701-mRNA-1"/>
    </source>
</evidence>
<gene>
    <name evidence="1" type="ORF">SSLN_LOCUS14235</name>
</gene>
<name>A0A183TCN9_SCHSO</name>
<dbReference type="WBParaSite" id="SSLN_0001477701-mRNA-1">
    <property type="protein sequence ID" value="SSLN_0001477701-mRNA-1"/>
    <property type="gene ID" value="SSLN_0001477701"/>
</dbReference>
<protein>
    <submittedName>
        <fullName evidence="3">Secreted protein</fullName>
    </submittedName>
</protein>
<dbReference type="EMBL" id="UYSU01038773">
    <property type="protein sequence ID" value="VDM00621.1"/>
    <property type="molecule type" value="Genomic_DNA"/>
</dbReference>
<dbReference type="AlphaFoldDB" id="A0A183TCN9"/>
<evidence type="ECO:0000313" key="2">
    <source>
        <dbReference type="Proteomes" id="UP000275846"/>
    </source>
</evidence>
<keyword evidence="2" id="KW-1185">Reference proteome</keyword>
<reference evidence="1 2" key="2">
    <citation type="submission" date="2018-11" db="EMBL/GenBank/DDBJ databases">
        <authorList>
            <consortium name="Pathogen Informatics"/>
        </authorList>
    </citation>
    <scope>NUCLEOTIDE SEQUENCE [LARGE SCALE GENOMIC DNA]</scope>
    <source>
        <strain evidence="1 2">NST_G2</strain>
    </source>
</reference>